<keyword evidence="9 11" id="KW-0030">Aminoacyl-tRNA synthetase</keyword>
<reference evidence="15 16" key="1">
    <citation type="submission" date="2014-04" db="EMBL/GenBank/DDBJ databases">
        <title>The Genome Sequence of Thermoanaerobaculum aquaticum MP-01, The First Cultivated Group 23 Acidobacterium.</title>
        <authorList>
            <person name="Stamps B.W."/>
            <person name="Losey N.A."/>
            <person name="Lawson P.A."/>
            <person name="Stevenson B.S."/>
        </authorList>
    </citation>
    <scope>NUCLEOTIDE SEQUENCE [LARGE SCALE GENOMIC DNA]</scope>
    <source>
        <strain evidence="15 16">MP-01</strain>
    </source>
</reference>
<dbReference type="InterPro" id="IPR019499">
    <property type="entry name" value="Val-tRNA_synth_tRNA-bd"/>
</dbReference>
<evidence type="ECO:0000313" key="15">
    <source>
        <dbReference type="EMBL" id="KDA54739.1"/>
    </source>
</evidence>
<dbReference type="InterPro" id="IPR033705">
    <property type="entry name" value="Anticodon_Ia_Val"/>
</dbReference>
<dbReference type="RefSeq" id="WP_038046956.1">
    <property type="nucleotide sequence ID" value="NZ_JMFG01000005.1"/>
</dbReference>
<keyword evidence="7 11" id="KW-0648">Protein biosynthesis</keyword>
<feature type="short sequence motif" description="'HIGH' region" evidence="11">
    <location>
        <begin position="46"/>
        <end position="56"/>
    </location>
</feature>
<dbReference type="InterPro" id="IPR013155">
    <property type="entry name" value="M/V/L/I-tRNA-synth_anticd-bd"/>
</dbReference>
<dbReference type="Proteomes" id="UP000027284">
    <property type="component" value="Unassembled WGS sequence"/>
</dbReference>
<gene>
    <name evidence="11" type="primary">valS</name>
    <name evidence="15" type="ORF">EG19_09960</name>
</gene>
<evidence type="ECO:0000256" key="10">
    <source>
        <dbReference type="ARBA" id="ARBA00047552"/>
    </source>
</evidence>
<dbReference type="NCBIfam" id="NF004349">
    <property type="entry name" value="PRK05729.1"/>
    <property type="match status" value="1"/>
</dbReference>
<keyword evidence="6 11" id="KW-0067">ATP-binding</keyword>
<evidence type="ECO:0000256" key="9">
    <source>
        <dbReference type="ARBA" id="ARBA00023146"/>
    </source>
</evidence>
<evidence type="ECO:0000256" key="3">
    <source>
        <dbReference type="ARBA" id="ARBA00022490"/>
    </source>
</evidence>
<organism evidence="15 16">
    <name type="scientific">Thermoanaerobaculum aquaticum</name>
    <dbReference type="NCBI Taxonomy" id="1312852"/>
    <lineage>
        <taxon>Bacteria</taxon>
        <taxon>Pseudomonadati</taxon>
        <taxon>Acidobacteriota</taxon>
        <taxon>Thermoanaerobaculia</taxon>
        <taxon>Thermoanaerobaculales</taxon>
        <taxon>Thermoanaerobaculaceae</taxon>
        <taxon>Thermoanaerobaculum</taxon>
    </lineage>
</organism>
<dbReference type="Gene3D" id="3.90.740.10">
    <property type="entry name" value="Valyl/Leucyl/Isoleucyl-tRNA synthetase, editing domain"/>
    <property type="match status" value="1"/>
</dbReference>
<dbReference type="SUPFAM" id="SSF46589">
    <property type="entry name" value="tRNA-binding arm"/>
    <property type="match status" value="1"/>
</dbReference>
<dbReference type="InterPro" id="IPR037118">
    <property type="entry name" value="Val-tRNA_synth_C_sf"/>
</dbReference>
<sequence>MRETLPTRFEPSQFEGKWYARWEASGAFTPELPSQKPPFVILIPPPNVTGKLHIGHALQFTLQDIMIRYKRMDGYNALWLPGTDHAGIATQVMVERELAKEGLTRHDLGREKFLERMWAWKQQYATNISSQAKALGASCDWTRERFTLDPMLSRAVIHAFVRLYQEGLIYRAHRLINWCPRCLTALSDLEVVHKEINGGLWDFAYPVEGGGEIVVSTTRPETMLGDTAVAVHPEDERYKHLIGRFIRHPFVDRRIPIIADAELVDPSFGTGAVKVTPAHDPNDFATGERHNLPKINILTEDGRINENGGRFAGLDRFTARKAVLEALAELGLRRGEKAHRHAVGHCQRCDTILEPYLSEQWFVKTKPLAEVALSAVRKGEVRIHPEFWVATYENWLTNILDWCISRQLCWGHRIPAYYCLQGHTTVAETAPEACPQCGAPVEQDPDVLDTWFSSALWPLSTLGWPEETEDLKAFYPTQLLITGFDILFFWVARMIMMGYHFRGQPPFYQVHLTGLVRDAQGQKMSKTKGNVMDPLDLVHTYGADAVRFTLAALASPGRDLPLDARRMEGYRAFATKLWNAARFVQMNLAGDEGELESLDTAALALPERWILAELTETVGAVREALDSFRFDEACRSLYQFVWNDFCDWYVELAKPVLTGTSQVRSPQVVRTVARGVLLSVLKLLHPIMPFITEEIASHLGFSGMLITAAYPRPQEAWQFARERELFRTVQGVVQAVRSYRHLVGLPPNSPLSVILEEPEPAVAQAFSELREEVMRLASLSALEAGGPVPASAVRDAVGFLRFAIVLPEGALGPEERQRLGKELTAAQEELSRVKARLADPGFTSRAPAEVVEQTRARERELTHRLELLAKTLGEGA</sequence>
<comment type="domain">
    <text evidence="11">The C-terminal coiled-coil domain is crucial for aminoacylation activity.</text>
</comment>
<comment type="function">
    <text evidence="11">Catalyzes the attachment of valine to tRNA(Val). As ValRS can inadvertently accommodate and process structurally similar amino acids such as threonine, to avoid such errors, it has a 'posttransfer' editing activity that hydrolyzes mischarged Thr-tRNA(Val) in a tRNA-dependent manner.</text>
</comment>
<evidence type="ECO:0000313" key="16">
    <source>
        <dbReference type="Proteomes" id="UP000027284"/>
    </source>
</evidence>
<evidence type="ECO:0000256" key="5">
    <source>
        <dbReference type="ARBA" id="ARBA00022741"/>
    </source>
</evidence>
<comment type="catalytic activity">
    <reaction evidence="10 11">
        <text>tRNA(Val) + L-valine + ATP = L-valyl-tRNA(Val) + AMP + diphosphate</text>
        <dbReference type="Rhea" id="RHEA:10704"/>
        <dbReference type="Rhea" id="RHEA-COMP:9672"/>
        <dbReference type="Rhea" id="RHEA-COMP:9708"/>
        <dbReference type="ChEBI" id="CHEBI:30616"/>
        <dbReference type="ChEBI" id="CHEBI:33019"/>
        <dbReference type="ChEBI" id="CHEBI:57762"/>
        <dbReference type="ChEBI" id="CHEBI:78442"/>
        <dbReference type="ChEBI" id="CHEBI:78537"/>
        <dbReference type="ChEBI" id="CHEBI:456215"/>
        <dbReference type="EC" id="6.1.1.9"/>
    </reaction>
</comment>
<evidence type="ECO:0000256" key="11">
    <source>
        <dbReference type="HAMAP-Rule" id="MF_02004"/>
    </source>
</evidence>
<keyword evidence="5 11" id="KW-0547">Nucleotide-binding</keyword>
<comment type="domain">
    <text evidence="11">ValRS has two distinct active sites: one for aminoacylation and one for editing. The misactivated threonine is translocated from the active site to the editing site.</text>
</comment>
<dbReference type="GO" id="GO:0002161">
    <property type="term" value="F:aminoacyl-tRNA deacylase activity"/>
    <property type="evidence" value="ECO:0007669"/>
    <property type="project" value="InterPro"/>
</dbReference>
<accession>A0A062XZ61</accession>
<dbReference type="InterPro" id="IPR014729">
    <property type="entry name" value="Rossmann-like_a/b/a_fold"/>
</dbReference>
<dbReference type="EC" id="6.1.1.9" evidence="11"/>
<dbReference type="GO" id="GO:0005524">
    <property type="term" value="F:ATP binding"/>
    <property type="evidence" value="ECO:0007669"/>
    <property type="project" value="UniProtKB-UniRule"/>
</dbReference>
<keyword evidence="16" id="KW-1185">Reference proteome</keyword>
<dbReference type="GO" id="GO:0005829">
    <property type="term" value="C:cytosol"/>
    <property type="evidence" value="ECO:0007669"/>
    <property type="project" value="TreeGrafter"/>
</dbReference>
<dbReference type="CDD" id="cd07962">
    <property type="entry name" value="Anticodon_Ia_Val"/>
    <property type="match status" value="1"/>
</dbReference>
<dbReference type="Pfam" id="PF00133">
    <property type="entry name" value="tRNA-synt_1"/>
    <property type="match status" value="1"/>
</dbReference>
<evidence type="ECO:0000256" key="7">
    <source>
        <dbReference type="ARBA" id="ARBA00022917"/>
    </source>
</evidence>
<feature type="domain" description="Aminoacyl-tRNA synthetase class Ia" evidence="12">
    <location>
        <begin position="17"/>
        <end position="562"/>
    </location>
</feature>
<evidence type="ECO:0000256" key="6">
    <source>
        <dbReference type="ARBA" id="ARBA00022840"/>
    </source>
</evidence>
<dbReference type="FunFam" id="3.40.50.620:FF:000032">
    <property type="entry name" value="Valine--tRNA ligase"/>
    <property type="match status" value="1"/>
</dbReference>
<dbReference type="PANTHER" id="PTHR11946:SF93">
    <property type="entry name" value="VALINE--TRNA LIGASE, CHLOROPLASTIC_MITOCHONDRIAL 2"/>
    <property type="match status" value="1"/>
</dbReference>
<comment type="caution">
    <text evidence="15">The sequence shown here is derived from an EMBL/GenBank/DDBJ whole genome shotgun (WGS) entry which is preliminary data.</text>
</comment>
<evidence type="ECO:0000259" key="13">
    <source>
        <dbReference type="Pfam" id="PF08264"/>
    </source>
</evidence>
<dbReference type="SUPFAM" id="SSF50677">
    <property type="entry name" value="ValRS/IleRS/LeuRS editing domain"/>
    <property type="match status" value="1"/>
</dbReference>
<feature type="domain" description="Valyl-tRNA synthetase tRNA-binding arm" evidence="14">
    <location>
        <begin position="814"/>
        <end position="872"/>
    </location>
</feature>
<evidence type="ECO:0000256" key="2">
    <source>
        <dbReference type="ARBA" id="ARBA00011245"/>
    </source>
</evidence>
<dbReference type="SUPFAM" id="SSF52374">
    <property type="entry name" value="Nucleotidylyl transferase"/>
    <property type="match status" value="1"/>
</dbReference>
<evidence type="ECO:0000256" key="1">
    <source>
        <dbReference type="ARBA" id="ARBA00004496"/>
    </source>
</evidence>
<dbReference type="STRING" id="1312852.EG19_09960"/>
<dbReference type="Gene3D" id="1.10.287.380">
    <property type="entry name" value="Valyl-tRNA synthetase, C-terminal domain"/>
    <property type="match status" value="1"/>
</dbReference>
<dbReference type="GO" id="GO:0004832">
    <property type="term" value="F:valine-tRNA ligase activity"/>
    <property type="evidence" value="ECO:0007669"/>
    <property type="project" value="UniProtKB-UniRule"/>
</dbReference>
<dbReference type="EMBL" id="JMFG01000005">
    <property type="protein sequence ID" value="KDA54739.1"/>
    <property type="molecule type" value="Genomic_DNA"/>
</dbReference>
<feature type="binding site" evidence="11">
    <location>
        <position position="526"/>
    </location>
    <ligand>
        <name>ATP</name>
        <dbReference type="ChEBI" id="CHEBI:30616"/>
    </ligand>
</feature>
<dbReference type="SUPFAM" id="SSF47323">
    <property type="entry name" value="Anticodon-binding domain of a subclass of class I aminoacyl-tRNA synthetases"/>
    <property type="match status" value="1"/>
</dbReference>
<comment type="similarity">
    <text evidence="11">Belongs to the class-I aminoacyl-tRNA synthetase family. ValS type 1 subfamily.</text>
</comment>
<dbReference type="Gene3D" id="1.10.730.10">
    <property type="entry name" value="Isoleucyl-tRNA Synthetase, Domain 1"/>
    <property type="match status" value="1"/>
</dbReference>
<dbReference type="AlphaFoldDB" id="A0A062XZ61"/>
<dbReference type="InterPro" id="IPR010978">
    <property type="entry name" value="tRNA-bd_arm"/>
</dbReference>
<dbReference type="OrthoDB" id="9810365at2"/>
<dbReference type="PANTHER" id="PTHR11946">
    <property type="entry name" value="VALYL-TRNA SYNTHETASES"/>
    <property type="match status" value="1"/>
</dbReference>
<dbReference type="Gene3D" id="3.40.50.620">
    <property type="entry name" value="HUPs"/>
    <property type="match status" value="2"/>
</dbReference>
<comment type="subcellular location">
    <subcellularLocation>
        <location evidence="1 11">Cytoplasm</location>
    </subcellularLocation>
</comment>
<evidence type="ECO:0000256" key="4">
    <source>
        <dbReference type="ARBA" id="ARBA00022598"/>
    </source>
</evidence>
<dbReference type="Pfam" id="PF10458">
    <property type="entry name" value="Val_tRNA-synt_C"/>
    <property type="match status" value="1"/>
</dbReference>
<keyword evidence="4 11" id="KW-0436">Ligase</keyword>
<dbReference type="GO" id="GO:0006438">
    <property type="term" value="P:valyl-tRNA aminoacylation"/>
    <property type="evidence" value="ECO:0007669"/>
    <property type="project" value="UniProtKB-UniRule"/>
</dbReference>
<evidence type="ECO:0000256" key="8">
    <source>
        <dbReference type="ARBA" id="ARBA00023054"/>
    </source>
</evidence>
<dbReference type="InterPro" id="IPR002300">
    <property type="entry name" value="aa-tRNA-synth_Ia"/>
</dbReference>
<dbReference type="NCBIfam" id="TIGR00422">
    <property type="entry name" value="valS"/>
    <property type="match status" value="1"/>
</dbReference>
<feature type="domain" description="Methionyl/Valyl/Leucyl/Isoleucyl-tRNA synthetase anticodon-binding" evidence="13">
    <location>
        <begin position="607"/>
        <end position="754"/>
    </location>
</feature>
<dbReference type="CDD" id="cd00817">
    <property type="entry name" value="ValRS_core"/>
    <property type="match status" value="1"/>
</dbReference>
<dbReference type="PRINTS" id="PR00986">
    <property type="entry name" value="TRNASYNTHVAL"/>
</dbReference>
<keyword evidence="8 11" id="KW-0175">Coiled coil</keyword>
<evidence type="ECO:0000259" key="14">
    <source>
        <dbReference type="Pfam" id="PF10458"/>
    </source>
</evidence>
<proteinExistence type="inferred from homology"/>
<comment type="subunit">
    <text evidence="2 11">Monomer.</text>
</comment>
<keyword evidence="3 11" id="KW-0963">Cytoplasm</keyword>
<dbReference type="InterPro" id="IPR009080">
    <property type="entry name" value="tRNAsynth_Ia_anticodon-bd"/>
</dbReference>
<dbReference type="InterPro" id="IPR009008">
    <property type="entry name" value="Val/Leu/Ile-tRNA-synth_edit"/>
</dbReference>
<feature type="short sequence motif" description="'KMSKS' region" evidence="11">
    <location>
        <begin position="523"/>
        <end position="527"/>
    </location>
</feature>
<dbReference type="Pfam" id="PF08264">
    <property type="entry name" value="Anticodon_1"/>
    <property type="match status" value="1"/>
</dbReference>
<dbReference type="PROSITE" id="PS00178">
    <property type="entry name" value="AA_TRNA_LIGASE_I"/>
    <property type="match status" value="1"/>
</dbReference>
<evidence type="ECO:0000259" key="12">
    <source>
        <dbReference type="Pfam" id="PF00133"/>
    </source>
</evidence>
<dbReference type="InterPro" id="IPR001412">
    <property type="entry name" value="aa-tRNA-synth_I_CS"/>
</dbReference>
<dbReference type="InterPro" id="IPR002303">
    <property type="entry name" value="Valyl-tRNA_ligase"/>
</dbReference>
<dbReference type="FunFam" id="3.90.740.10:FF:000005">
    <property type="entry name" value="Valine--tRNA ligase, mitochondrial"/>
    <property type="match status" value="1"/>
</dbReference>
<dbReference type="HAMAP" id="MF_02004">
    <property type="entry name" value="Val_tRNA_synth_type1"/>
    <property type="match status" value="1"/>
</dbReference>
<name>A0A062XZ61_9BACT</name>
<protein>
    <recommendedName>
        <fullName evidence="11">Valine--tRNA ligase</fullName>
        <ecNumber evidence="11">6.1.1.9</ecNumber>
    </recommendedName>
    <alternativeName>
        <fullName evidence="11">Valyl-tRNA synthetase</fullName>
        <shortName evidence="11">ValRS</shortName>
    </alternativeName>
</protein>